<dbReference type="PANTHER" id="PTHR48043:SF114">
    <property type="entry name" value="IP04436P-RELATED"/>
    <property type="match status" value="1"/>
</dbReference>
<keyword evidence="4" id="KW-0812">Transmembrane</keyword>
<dbReference type="EMBL" id="JASPKZ010010410">
    <property type="protein sequence ID" value="KAJ9574370.1"/>
    <property type="molecule type" value="Genomic_DNA"/>
</dbReference>
<feature type="transmembrane region" description="Helical" evidence="4">
    <location>
        <begin position="582"/>
        <end position="602"/>
    </location>
</feature>
<dbReference type="InterPro" id="IPR050271">
    <property type="entry name" value="UDP-glycosyltransferase"/>
</dbReference>
<dbReference type="AlphaFoldDB" id="A0AAD7Z554"/>
<keyword evidence="2" id="KW-0328">Glycosyltransferase</keyword>
<feature type="non-terminal residue" evidence="5">
    <location>
        <position position="767"/>
    </location>
</feature>
<dbReference type="FunFam" id="3.40.50.2000:FF:000050">
    <property type="entry name" value="UDP-glucuronosyltransferase"/>
    <property type="match status" value="2"/>
</dbReference>
<feature type="transmembrane region" description="Helical" evidence="4">
    <location>
        <begin position="303"/>
        <end position="331"/>
    </location>
</feature>
<proteinExistence type="inferred from homology"/>
<accession>A0AAD7Z554</accession>
<dbReference type="Proteomes" id="UP001233999">
    <property type="component" value="Unassembled WGS sequence"/>
</dbReference>
<sequence>MGNPHNPAFVPNLLTSFSDKMSFIQRLRNTFMEGIFIAFHKSQEVLITQKYVNQYFGEDVPSLSELVRNTSLLLLNTHFTLNRPRPLLPSVIEVGGLHIKSPKQLPTDLDEYLNGAEHGVIYFNLGSMIRTETLPPEKRDAFLQAFAELPQRVLWKWEGEELFGLSKNVKISKWFPQFDILSHPNVYVYLGHGGLMGTIEAMYAGVPMIGIPFFGDQGMNIAAIESANAGLQLEYADINKESVLRAIKTLLEEPSYRKNAKRMSQIFKDRPHSAMDTAIYWTEYVIRHNGAPHLRSAALDLSWYQYLLLDVLVVIAVCLVTIFIILTLIYATFFVDGMAMRPTVGFGITNSHNGITKELLIVETFNTDCFIPFAHKFKAPLIGISSCYLPPWSDYRMGNSRNPALIPNHFLWFSEKMSFYERFVNTIVEGVLLTLYNGVESLVTQKYVNHHFGYDTPPLSELARNTSLILVNTHFSLNRPRPLLPNIVEVGGIHIKPIKKLPKDLEDYINGAEHGVIYFNMGSIIKTESFPTEIMNEFFQAFSELPHRILWKWESDEMSGKPENVKISRWLPQFDILNHPKVVAYIGHGGLLGTIEAVYAGVPMLGIPILGDQGMNVASMEMSNMGVRLDFNDINKQNILNALNTILQPSYRENAKRMSRIYQDRPQSAMDTAIFWTEYVIRHKGAPHLRSASLELSWYQYLLLDVTAFLVTFIIAVLTILFILLRKILKLCAQRSLAWWLDSKLCFTEDLLRRRNFQIFHCVLKYR</sequence>
<evidence type="ECO:0000256" key="4">
    <source>
        <dbReference type="SAM" id="Phobius"/>
    </source>
</evidence>
<evidence type="ECO:0000313" key="6">
    <source>
        <dbReference type="Proteomes" id="UP001233999"/>
    </source>
</evidence>
<dbReference type="PROSITE" id="PS00375">
    <property type="entry name" value="UDPGT"/>
    <property type="match status" value="2"/>
</dbReference>
<comment type="caution">
    <text evidence="5">The sequence shown here is derived from an EMBL/GenBank/DDBJ whole genome shotgun (WGS) entry which is preliminary data.</text>
</comment>
<keyword evidence="3" id="KW-0808">Transferase</keyword>
<dbReference type="PANTHER" id="PTHR48043">
    <property type="entry name" value="EG:EG0003.4 PROTEIN-RELATED"/>
    <property type="match status" value="1"/>
</dbReference>
<keyword evidence="4" id="KW-1133">Transmembrane helix</keyword>
<evidence type="ECO:0000256" key="3">
    <source>
        <dbReference type="ARBA" id="ARBA00022679"/>
    </source>
</evidence>
<evidence type="ECO:0000256" key="1">
    <source>
        <dbReference type="ARBA" id="ARBA00009995"/>
    </source>
</evidence>
<dbReference type="InterPro" id="IPR035595">
    <property type="entry name" value="UDP_glycos_trans_CS"/>
</dbReference>
<evidence type="ECO:0000313" key="5">
    <source>
        <dbReference type="EMBL" id="KAJ9574370.1"/>
    </source>
</evidence>
<dbReference type="InterPro" id="IPR002213">
    <property type="entry name" value="UDP_glucos_trans"/>
</dbReference>
<dbReference type="SUPFAM" id="SSF53756">
    <property type="entry name" value="UDP-Glycosyltransferase/glycogen phosphorylase"/>
    <property type="match status" value="2"/>
</dbReference>
<keyword evidence="4" id="KW-0472">Membrane</keyword>
<gene>
    <name evidence="5" type="ORF">L9F63_025983</name>
</gene>
<reference evidence="5" key="2">
    <citation type="submission" date="2023-05" db="EMBL/GenBank/DDBJ databases">
        <authorList>
            <person name="Fouks B."/>
        </authorList>
    </citation>
    <scope>NUCLEOTIDE SEQUENCE</scope>
    <source>
        <strain evidence="5">Stay&amp;Tobe</strain>
        <tissue evidence="5">Testes</tissue>
    </source>
</reference>
<evidence type="ECO:0000256" key="2">
    <source>
        <dbReference type="ARBA" id="ARBA00022676"/>
    </source>
</evidence>
<evidence type="ECO:0008006" key="7">
    <source>
        <dbReference type="Google" id="ProtNLM"/>
    </source>
</evidence>
<organism evidence="5 6">
    <name type="scientific">Diploptera punctata</name>
    <name type="common">Pacific beetle cockroach</name>
    <dbReference type="NCBI Taxonomy" id="6984"/>
    <lineage>
        <taxon>Eukaryota</taxon>
        <taxon>Metazoa</taxon>
        <taxon>Ecdysozoa</taxon>
        <taxon>Arthropoda</taxon>
        <taxon>Hexapoda</taxon>
        <taxon>Insecta</taxon>
        <taxon>Pterygota</taxon>
        <taxon>Neoptera</taxon>
        <taxon>Polyneoptera</taxon>
        <taxon>Dictyoptera</taxon>
        <taxon>Blattodea</taxon>
        <taxon>Blaberoidea</taxon>
        <taxon>Blaberidae</taxon>
        <taxon>Diplopterinae</taxon>
        <taxon>Diploptera</taxon>
    </lineage>
</organism>
<dbReference type="Pfam" id="PF00201">
    <property type="entry name" value="UDPGT"/>
    <property type="match status" value="2"/>
</dbReference>
<protein>
    <recommendedName>
        <fullName evidence="7">UDP-glycosyltransferases domain-containing protein</fullName>
    </recommendedName>
</protein>
<dbReference type="GO" id="GO:0008194">
    <property type="term" value="F:UDP-glycosyltransferase activity"/>
    <property type="evidence" value="ECO:0007669"/>
    <property type="project" value="InterPro"/>
</dbReference>
<comment type="similarity">
    <text evidence="1">Belongs to the UDP-glycosyltransferase family.</text>
</comment>
<reference evidence="5" key="1">
    <citation type="journal article" date="2023" name="IScience">
        <title>Live-bearing cockroach genome reveals convergent evolutionary mechanisms linked to viviparity in insects and beyond.</title>
        <authorList>
            <person name="Fouks B."/>
            <person name="Harrison M.C."/>
            <person name="Mikhailova A.A."/>
            <person name="Marchal E."/>
            <person name="English S."/>
            <person name="Carruthers M."/>
            <person name="Jennings E.C."/>
            <person name="Chiamaka E.L."/>
            <person name="Frigard R.A."/>
            <person name="Pippel M."/>
            <person name="Attardo G.M."/>
            <person name="Benoit J.B."/>
            <person name="Bornberg-Bauer E."/>
            <person name="Tobe S.S."/>
        </authorList>
    </citation>
    <scope>NUCLEOTIDE SEQUENCE</scope>
    <source>
        <strain evidence="5">Stay&amp;Tobe</strain>
    </source>
</reference>
<name>A0AAD7Z554_DIPPU</name>
<dbReference type="CDD" id="cd03784">
    <property type="entry name" value="GT1_Gtf-like"/>
    <property type="match status" value="2"/>
</dbReference>
<feature type="transmembrane region" description="Helical" evidence="4">
    <location>
        <begin position="698"/>
        <end position="725"/>
    </location>
</feature>
<keyword evidence="6" id="KW-1185">Reference proteome</keyword>
<dbReference type="Gene3D" id="3.40.50.2000">
    <property type="entry name" value="Glycogen Phosphorylase B"/>
    <property type="match status" value="2"/>
</dbReference>